<dbReference type="InterPro" id="IPR016024">
    <property type="entry name" value="ARM-type_fold"/>
</dbReference>
<dbReference type="SUPFAM" id="SSF48371">
    <property type="entry name" value="ARM repeat"/>
    <property type="match status" value="1"/>
</dbReference>
<dbReference type="InterPro" id="IPR011993">
    <property type="entry name" value="PH-like_dom_sf"/>
</dbReference>
<evidence type="ECO:0000259" key="3">
    <source>
        <dbReference type="PROSITE" id="PS51335"/>
    </source>
</evidence>
<dbReference type="InterPro" id="IPR006816">
    <property type="entry name" value="ELMO_dom"/>
</dbReference>
<dbReference type="InterPro" id="IPR050868">
    <property type="entry name" value="ELMO_domain-containing"/>
</dbReference>
<dbReference type="EMBL" id="FN653042">
    <property type="protein sequence ID" value="CBY19567.1"/>
    <property type="molecule type" value="Genomic_DNA"/>
</dbReference>
<evidence type="ECO:0000313" key="4">
    <source>
        <dbReference type="EMBL" id="CBY19567.1"/>
    </source>
</evidence>
<dbReference type="Pfam" id="PF04727">
    <property type="entry name" value="ELMO_CED12"/>
    <property type="match status" value="1"/>
</dbReference>
<dbReference type="Pfam" id="PF16457">
    <property type="entry name" value="PH_12"/>
    <property type="match status" value="1"/>
</dbReference>
<reference evidence="4" key="1">
    <citation type="journal article" date="2010" name="Science">
        <title>Plasticity of animal genome architecture unmasked by rapid evolution of a pelagic tunicate.</title>
        <authorList>
            <person name="Denoeud F."/>
            <person name="Henriet S."/>
            <person name="Mungpakdee S."/>
            <person name="Aury J.M."/>
            <person name="Da Silva C."/>
            <person name="Brinkmann H."/>
            <person name="Mikhaleva J."/>
            <person name="Olsen L.C."/>
            <person name="Jubin C."/>
            <person name="Canestro C."/>
            <person name="Bouquet J.M."/>
            <person name="Danks G."/>
            <person name="Poulain J."/>
            <person name="Campsteijn C."/>
            <person name="Adamski M."/>
            <person name="Cross I."/>
            <person name="Yadetie F."/>
            <person name="Muffato M."/>
            <person name="Louis A."/>
            <person name="Butcher S."/>
            <person name="Tsagkogeorga G."/>
            <person name="Konrad A."/>
            <person name="Singh S."/>
            <person name="Jensen M.F."/>
            <person name="Cong E.H."/>
            <person name="Eikeseth-Otteraa H."/>
            <person name="Noel B."/>
            <person name="Anthouard V."/>
            <person name="Porcel B.M."/>
            <person name="Kachouri-Lafond R."/>
            <person name="Nishino A."/>
            <person name="Ugolini M."/>
            <person name="Chourrout P."/>
            <person name="Nishida H."/>
            <person name="Aasland R."/>
            <person name="Huzurbazar S."/>
            <person name="Westhof E."/>
            <person name="Delsuc F."/>
            <person name="Lehrach H."/>
            <person name="Reinhardt R."/>
            <person name="Weissenbach J."/>
            <person name="Roy S.W."/>
            <person name="Artiguenave F."/>
            <person name="Postlethwait J.H."/>
            <person name="Manak J.R."/>
            <person name="Thompson E.M."/>
            <person name="Jaillon O."/>
            <person name="Du Pasquier L."/>
            <person name="Boudinot P."/>
            <person name="Liberles D.A."/>
            <person name="Volff J.N."/>
            <person name="Philippe H."/>
            <person name="Lenhard B."/>
            <person name="Roest Crollius H."/>
            <person name="Wincker P."/>
            <person name="Chourrout D."/>
        </authorList>
    </citation>
    <scope>NUCLEOTIDE SEQUENCE [LARGE SCALE GENOMIC DNA]</scope>
</reference>
<dbReference type="AlphaFoldDB" id="E4XES0"/>
<evidence type="ECO:0000256" key="2">
    <source>
        <dbReference type="SAM" id="MobiDB-lite"/>
    </source>
</evidence>
<dbReference type="PANTHER" id="PTHR12771">
    <property type="entry name" value="ENGULFMENT AND CELL MOTILITY"/>
    <property type="match status" value="1"/>
</dbReference>
<feature type="domain" description="ELMO" evidence="3">
    <location>
        <begin position="388"/>
        <end position="544"/>
    </location>
</feature>
<feature type="region of interest" description="Disordered" evidence="2">
    <location>
        <begin position="1"/>
        <end position="30"/>
    </location>
</feature>
<accession>E4XES0</accession>
<proteinExistence type="predicted"/>
<dbReference type="PROSITE" id="PS51335">
    <property type="entry name" value="ELMO"/>
    <property type="match status" value="1"/>
</dbReference>
<dbReference type="InParanoid" id="E4XES0"/>
<dbReference type="OrthoDB" id="28413at2759"/>
<organism evidence="4">
    <name type="scientific">Oikopleura dioica</name>
    <name type="common">Tunicate</name>
    <dbReference type="NCBI Taxonomy" id="34765"/>
    <lineage>
        <taxon>Eukaryota</taxon>
        <taxon>Metazoa</taxon>
        <taxon>Chordata</taxon>
        <taxon>Tunicata</taxon>
        <taxon>Appendicularia</taxon>
        <taxon>Copelata</taxon>
        <taxon>Oikopleuridae</taxon>
        <taxon>Oikopleura</taxon>
    </lineage>
</organism>
<sequence length="782" mass="89624">MSKNTLSIVTPKDPKNEILTPNDLNKSGKQSHTFSNLKFLYFFRNIDISAPSLISTETLNSEKDGENHYSIGVLVKMDKIDKNGKKFSKEEAYKLDPSKSLDEIVAEVMELLEAEGTHEKSRALLLETQDSRKYITEELLKSNRIDKGSTLLLGTSPDRLVSHILKLLQKRESEAELQRGEIADYWHQNLSYLLAYSEDVVFNRIFITKNGLKILLSIDKNVQESNFQKILTILMAFLDDNLIDYKDILNHNPEFTEMLINILNERTSNGDVKLLQKTINLLERGLQEVPAVRVQIFKLLNESPILHTRISDKDENIQLASLMLVNSVLFMSRDNEQIENALLNKLKQRIFNSLIKLGRLREENAVGTFQRIYLKLKYEKDITSRGDAQSVAQQQLLAKVVKNLEKDNWESVISRNLSDHPLFEFQTSVGILPLRCLESFSRKHRDDCMTIITNNATRHKGMFPIVAAANEVVSILISSLDFKSDQIISSEYHELVFGISSESFEEIFAAIFLAFWTSWRDAKAVMADFKKVINVLKEQVKLSLTATVSTIQQFKKNLAQNNYHSLVEAQNIFKGDEDLENHKSVLLVKEHLRKEVKKVVEENRLMLMERTCKFTDANNKKSFVYMRLDKSRRHISIDTKSSTFEGAFTSSSAKHVQIRNMLKVYQGIETKAVIDKGAKQKRKMIDYSLVFAIQHKVAEGESQTMTLVAENATTVNTWVDGLKSLLGVSFFPSESLTADVEHLLQLRLKIQLIDFQEIQIPTNFKPIESLQPPPKEWIYSTY</sequence>
<dbReference type="InterPro" id="IPR001849">
    <property type="entry name" value="PH_domain"/>
</dbReference>
<evidence type="ECO:0000313" key="5">
    <source>
        <dbReference type="Proteomes" id="UP000001307"/>
    </source>
</evidence>
<dbReference type="GO" id="GO:0005886">
    <property type="term" value="C:plasma membrane"/>
    <property type="evidence" value="ECO:0007669"/>
    <property type="project" value="TreeGrafter"/>
</dbReference>
<dbReference type="PANTHER" id="PTHR12771:SF56">
    <property type="entry name" value="CED-12"/>
    <property type="match status" value="1"/>
</dbReference>
<name>E4XES0_OIKDI</name>
<dbReference type="Proteomes" id="UP000001307">
    <property type="component" value="Unassembled WGS sequence"/>
</dbReference>
<dbReference type="GO" id="GO:0048870">
    <property type="term" value="P:cell motility"/>
    <property type="evidence" value="ECO:0007669"/>
    <property type="project" value="TreeGrafter"/>
</dbReference>
<evidence type="ECO:0000256" key="1">
    <source>
        <dbReference type="ARBA" id="ARBA00024863"/>
    </source>
</evidence>
<dbReference type="Gene3D" id="2.30.29.30">
    <property type="entry name" value="Pleckstrin-homology domain (PH domain)/Phosphotyrosine-binding domain (PTB)"/>
    <property type="match status" value="1"/>
</dbReference>
<comment type="function">
    <text evidence="1">Involved in cytoskeletal rearrangements required for phagocytosis of apoptotic cells and cell motility. Acts in association with DOCK1 and CRK. Was initially proposed to be required in complex with DOCK1 to activate Rac Rho small GTPases. May enhance the guanine nucleotide exchange factor (GEF) activity of DOCK1.</text>
</comment>
<protein>
    <recommendedName>
        <fullName evidence="3">ELMO domain-containing protein</fullName>
    </recommendedName>
</protein>
<dbReference type="GO" id="GO:0007015">
    <property type="term" value="P:actin filament organization"/>
    <property type="evidence" value="ECO:0007669"/>
    <property type="project" value="TreeGrafter"/>
</dbReference>
<gene>
    <name evidence="4" type="ORF">GSOID_T00008714001</name>
</gene>
<keyword evidence="5" id="KW-1185">Reference proteome</keyword>